<feature type="transmembrane region" description="Helical" evidence="1">
    <location>
        <begin position="352"/>
        <end position="370"/>
    </location>
</feature>
<gene>
    <name evidence="2" type="ORF">SAMN02982917_1942</name>
</gene>
<feature type="transmembrane region" description="Helical" evidence="1">
    <location>
        <begin position="43"/>
        <end position="63"/>
    </location>
</feature>
<feature type="transmembrane region" description="Helical" evidence="1">
    <location>
        <begin position="242"/>
        <end position="262"/>
    </location>
</feature>
<organism evidence="2 3">
    <name type="scientific">Azospirillum oryzae</name>
    <dbReference type="NCBI Taxonomy" id="286727"/>
    <lineage>
        <taxon>Bacteria</taxon>
        <taxon>Pseudomonadati</taxon>
        <taxon>Pseudomonadota</taxon>
        <taxon>Alphaproteobacteria</taxon>
        <taxon>Rhodospirillales</taxon>
        <taxon>Azospirillaceae</taxon>
        <taxon>Azospirillum</taxon>
    </lineage>
</organism>
<sequence>MLMPTPQPARDRSLDVIRVTALVFMVAAHWGRSIPDTYHLVNILQFVFELAPVMFFFAFGMTLDHFLRKPLGKRIEGHLKLFILAAIHGLYQEKNPFTSDFFMFLFAARLLFDIHASAGAANRVFIALFLLALCGAWIVLPLPYVYNLFASPLPGWFPVFPWIVFVAAGRLFAHHRHSSRTAAVALLGLSVALFDILILGHTLSKWPLSPDYALLFGSGTALAFFVLDRIRWPAFLSWRTVDLLSGNLLLATALHYIAVAAVKSAHGALSPVLAGSVPALYLPAAITLEYVLLAGIAFLILIALVRATLAVGAWLEGRGILGIADALLPTIAVTGIVLYAAMLHLNNDLRDAGLPFLAAVAFLIVYKRGIGGRA</sequence>
<feature type="transmembrane region" description="Helical" evidence="1">
    <location>
        <begin position="124"/>
        <end position="144"/>
    </location>
</feature>
<feature type="transmembrane region" description="Helical" evidence="1">
    <location>
        <begin position="212"/>
        <end position="230"/>
    </location>
</feature>
<protein>
    <submittedName>
        <fullName evidence="2">Uncharacterized protein</fullName>
    </submittedName>
</protein>
<feature type="transmembrane region" description="Helical" evidence="1">
    <location>
        <begin position="319"/>
        <end position="340"/>
    </location>
</feature>
<accession>A0A1X7EQC0</accession>
<dbReference type="Proteomes" id="UP000192936">
    <property type="component" value="Unassembled WGS sequence"/>
</dbReference>
<feature type="transmembrane region" description="Helical" evidence="1">
    <location>
        <begin position="12"/>
        <end position="31"/>
    </location>
</feature>
<reference evidence="2 3" key="1">
    <citation type="submission" date="2017-04" db="EMBL/GenBank/DDBJ databases">
        <authorList>
            <person name="Afonso C.L."/>
            <person name="Miller P.J."/>
            <person name="Scott M.A."/>
            <person name="Spackman E."/>
            <person name="Goraichik I."/>
            <person name="Dimitrov K.M."/>
            <person name="Suarez D.L."/>
            <person name="Swayne D.E."/>
        </authorList>
    </citation>
    <scope>NUCLEOTIDE SEQUENCE [LARGE SCALE GENOMIC DNA]</scope>
    <source>
        <strain evidence="2 3">A2P</strain>
    </source>
</reference>
<proteinExistence type="predicted"/>
<name>A0A1X7EQC0_9PROT</name>
<keyword evidence="1" id="KW-1133">Transmembrane helix</keyword>
<feature type="transmembrane region" description="Helical" evidence="1">
    <location>
        <begin position="182"/>
        <end position="200"/>
    </location>
</feature>
<evidence type="ECO:0000313" key="3">
    <source>
        <dbReference type="Proteomes" id="UP000192936"/>
    </source>
</evidence>
<evidence type="ECO:0000313" key="2">
    <source>
        <dbReference type="EMBL" id="SMF37581.1"/>
    </source>
</evidence>
<evidence type="ECO:0000256" key="1">
    <source>
        <dbReference type="SAM" id="Phobius"/>
    </source>
</evidence>
<feature type="transmembrane region" description="Helical" evidence="1">
    <location>
        <begin position="156"/>
        <end position="173"/>
    </location>
</feature>
<dbReference type="EMBL" id="FXAK01000002">
    <property type="protein sequence ID" value="SMF37581.1"/>
    <property type="molecule type" value="Genomic_DNA"/>
</dbReference>
<dbReference type="AlphaFoldDB" id="A0A1X7EQC0"/>
<dbReference type="RefSeq" id="WP_208621162.1">
    <property type="nucleotide sequence ID" value="NZ_FXAK01000002.1"/>
</dbReference>
<keyword evidence="1" id="KW-0472">Membrane</keyword>
<feature type="transmembrane region" description="Helical" evidence="1">
    <location>
        <begin position="282"/>
        <end position="307"/>
    </location>
</feature>
<keyword evidence="1" id="KW-0812">Transmembrane</keyword>